<dbReference type="PANTHER" id="PTHR11014">
    <property type="entry name" value="PEPTIDASE M20 FAMILY MEMBER"/>
    <property type="match status" value="1"/>
</dbReference>
<dbReference type="GO" id="GO:0006412">
    <property type="term" value="P:translation"/>
    <property type="evidence" value="ECO:0007669"/>
    <property type="project" value="UniProtKB-KW"/>
</dbReference>
<dbReference type="AlphaFoldDB" id="A0A6J4P4N5"/>
<reference evidence="9" key="1">
    <citation type="submission" date="2020-02" db="EMBL/GenBank/DDBJ databases">
        <authorList>
            <person name="Meier V. D."/>
        </authorList>
    </citation>
    <scope>NUCLEOTIDE SEQUENCE</scope>
    <source>
        <strain evidence="9">AVDCRST_MAG55</strain>
    </source>
</reference>
<dbReference type="SUPFAM" id="SSF52374">
    <property type="entry name" value="Nucleotidylyl transferase"/>
    <property type="match status" value="1"/>
</dbReference>
<evidence type="ECO:0000256" key="3">
    <source>
        <dbReference type="ARBA" id="ARBA00022801"/>
    </source>
</evidence>
<name>A0A6J4P4N5_9ACTN</name>
<keyword evidence="4 6" id="KW-0067">ATP-binding</keyword>
<evidence type="ECO:0000256" key="2">
    <source>
        <dbReference type="ARBA" id="ARBA00022741"/>
    </source>
</evidence>
<proteinExistence type="inferred from homology"/>
<dbReference type="GO" id="GO:0005524">
    <property type="term" value="F:ATP binding"/>
    <property type="evidence" value="ECO:0007669"/>
    <property type="project" value="UniProtKB-KW"/>
</dbReference>
<keyword evidence="2 6" id="KW-0547">Nucleotide-binding</keyword>
<dbReference type="SUPFAM" id="SSF55031">
    <property type="entry name" value="Bacterial exopeptidase dimerisation domain"/>
    <property type="match status" value="1"/>
</dbReference>
<dbReference type="Gene3D" id="3.40.630.10">
    <property type="entry name" value="Zn peptidases"/>
    <property type="match status" value="1"/>
</dbReference>
<dbReference type="InterPro" id="IPR017439">
    <property type="entry name" value="Amidohydrolase"/>
</dbReference>
<dbReference type="InterPro" id="IPR020058">
    <property type="entry name" value="Glu/Gln-tRNA-synth_Ib_cat-dom"/>
</dbReference>
<dbReference type="SUPFAM" id="SSF53187">
    <property type="entry name" value="Zn-dependent exopeptidases"/>
    <property type="match status" value="1"/>
</dbReference>
<evidence type="ECO:0000256" key="5">
    <source>
        <dbReference type="ARBA" id="ARBA00023146"/>
    </source>
</evidence>
<dbReference type="Pfam" id="PF00749">
    <property type="entry name" value="tRNA-synt_1c"/>
    <property type="match status" value="1"/>
</dbReference>
<dbReference type="InterPro" id="IPR036264">
    <property type="entry name" value="Bact_exopeptidase_dim_dom"/>
</dbReference>
<feature type="domain" description="Glutamyl/glutaminyl-tRNA synthetase class Ib catalytic" evidence="7">
    <location>
        <begin position="3"/>
        <end position="99"/>
    </location>
</feature>
<keyword evidence="1 6" id="KW-0436">Ligase</keyword>
<keyword evidence="6" id="KW-0648">Protein biosynthesis</keyword>
<organism evidence="9">
    <name type="scientific">uncultured Rubrobacteraceae bacterium</name>
    <dbReference type="NCBI Taxonomy" id="349277"/>
    <lineage>
        <taxon>Bacteria</taxon>
        <taxon>Bacillati</taxon>
        <taxon>Actinomycetota</taxon>
        <taxon>Rubrobacteria</taxon>
        <taxon>Rubrobacterales</taxon>
        <taxon>Rubrobacteraceae</taxon>
        <taxon>environmental samples</taxon>
    </lineage>
</organism>
<evidence type="ECO:0000259" key="8">
    <source>
        <dbReference type="Pfam" id="PF07687"/>
    </source>
</evidence>
<protein>
    <submittedName>
        <fullName evidence="9">Peptidase M20D, amidohydrolase</fullName>
    </submittedName>
</protein>
<dbReference type="Pfam" id="PF01546">
    <property type="entry name" value="Peptidase_M20"/>
    <property type="match status" value="1"/>
</dbReference>
<accession>A0A6J4P4N5</accession>
<evidence type="ECO:0000256" key="6">
    <source>
        <dbReference type="RuleBase" id="RU363037"/>
    </source>
</evidence>
<dbReference type="NCBIfam" id="TIGR01891">
    <property type="entry name" value="amidohydrolases"/>
    <property type="match status" value="1"/>
</dbReference>
<evidence type="ECO:0000259" key="7">
    <source>
        <dbReference type="Pfam" id="PF00749"/>
    </source>
</evidence>
<keyword evidence="3 9" id="KW-0378">Hydrolase</keyword>
<keyword evidence="5 6" id="KW-0030">Aminoacyl-tRNA synthetase</keyword>
<dbReference type="EMBL" id="CADCUZ010000031">
    <property type="protein sequence ID" value="CAA9402548.1"/>
    <property type="molecule type" value="Genomic_DNA"/>
</dbReference>
<dbReference type="PANTHER" id="PTHR11014:SF63">
    <property type="entry name" value="METALLOPEPTIDASE, PUTATIVE (AFU_ORTHOLOGUE AFUA_6G09600)-RELATED"/>
    <property type="match status" value="1"/>
</dbReference>
<dbReference type="GO" id="GO:0043039">
    <property type="term" value="P:tRNA aminoacylation"/>
    <property type="evidence" value="ECO:0007669"/>
    <property type="project" value="InterPro"/>
</dbReference>
<dbReference type="InterPro" id="IPR002933">
    <property type="entry name" value="Peptidase_M20"/>
</dbReference>
<dbReference type="GO" id="GO:0019877">
    <property type="term" value="P:diaminopimelate biosynthetic process"/>
    <property type="evidence" value="ECO:0007669"/>
    <property type="project" value="UniProtKB-ARBA"/>
</dbReference>
<dbReference type="InterPro" id="IPR014729">
    <property type="entry name" value="Rossmann-like_a/b/a_fold"/>
</dbReference>
<gene>
    <name evidence="9" type="ORF">AVDCRST_MAG55-759</name>
</gene>
<feature type="domain" description="Peptidase M20 dimerisation" evidence="8">
    <location>
        <begin position="340"/>
        <end position="427"/>
    </location>
</feature>
<dbReference type="InterPro" id="IPR011650">
    <property type="entry name" value="Peptidase_M20_dimer"/>
</dbReference>
<dbReference type="Gene3D" id="3.40.50.620">
    <property type="entry name" value="HUPs"/>
    <property type="match status" value="1"/>
</dbReference>
<evidence type="ECO:0000256" key="4">
    <source>
        <dbReference type="ARBA" id="ARBA00022840"/>
    </source>
</evidence>
<dbReference type="GO" id="GO:0050118">
    <property type="term" value="F:N-acetyldiaminopimelate deacetylase activity"/>
    <property type="evidence" value="ECO:0007669"/>
    <property type="project" value="UniProtKB-ARBA"/>
</dbReference>
<dbReference type="FunFam" id="3.30.70.360:FF:000001">
    <property type="entry name" value="N-acetyldiaminopimelate deacetylase"/>
    <property type="match status" value="1"/>
</dbReference>
<evidence type="ECO:0000256" key="1">
    <source>
        <dbReference type="ARBA" id="ARBA00022598"/>
    </source>
</evidence>
<sequence>MRRNDGASAYQLAVAVDDTAQGIGEVVRGADLVGSTTRHILLYRLAGLRFPRYAHVPLVLGPDGRRLATRHGAVTLADRAAVGGGPRETLCWMARSLGLAEPGETPATFSPAWAPEGCLGGRPFGRPKPERHVVSWGGPVNGRGDPMRATRKLDGLQSETERGFGEKISALRRDIHREPELGFDTGKTASKVLAALEGLPLDIESGVAKNGIVATLRGAGGGGPTVGLRADMDALPITEETNLPFASEVEGKMHACGHDGHTSMLVGAAHALCSMREELNGAVRFIFQPAEEGGGGGQVMVEEGVADGLDSIFALHLWPGLPFGTAATKAGPIMAAADAFEMEIWGTGGHGAMPHLSADAVVISAHIVTALQTVVSREVDPVEPAVLTVGEIGAGTAFNVIPEKARIGGTVRTLNEGLRRQMPGRIEALARGVACGMRGDATFDYRFSYPVTRNDAEAADRALKTAGALLGEGSILELPNPSMGAEDFAYFLEKVPGAFVWLGVGEDVPGLHTPQFAFGEKILSRGSALLAALALSS</sequence>
<comment type="similarity">
    <text evidence="6">Belongs to the class-I aminoacyl-tRNA synthetase family.</text>
</comment>
<dbReference type="Gene3D" id="3.30.70.360">
    <property type="match status" value="1"/>
</dbReference>
<evidence type="ECO:0000313" key="9">
    <source>
        <dbReference type="EMBL" id="CAA9402548.1"/>
    </source>
</evidence>
<dbReference type="GO" id="GO:0004812">
    <property type="term" value="F:aminoacyl-tRNA ligase activity"/>
    <property type="evidence" value="ECO:0007669"/>
    <property type="project" value="UniProtKB-KW"/>
</dbReference>
<dbReference type="Pfam" id="PF07687">
    <property type="entry name" value="M20_dimer"/>
    <property type="match status" value="1"/>
</dbReference>